<dbReference type="GO" id="GO:0006526">
    <property type="term" value="P:L-arginine biosynthetic process"/>
    <property type="evidence" value="ECO:0007669"/>
    <property type="project" value="TreeGrafter"/>
</dbReference>
<dbReference type="AlphaFoldDB" id="A0A2V1KD69"/>
<dbReference type="PANTHER" id="PTHR43808:SF31">
    <property type="entry name" value="N-ACETYL-L-CITRULLINE DEACETYLASE"/>
    <property type="match status" value="1"/>
</dbReference>
<dbReference type="OrthoDB" id="7055905at2"/>
<keyword evidence="2" id="KW-0378">Hydrolase</keyword>
<sequence>MTISELAARLVDIPSVSGNEREIADFVEARLRANPALDVTRDGDAVVARTHLGAASRVILAGHLDTVPIAGNVPSSFFDSDESHPHLFGRGSVDMKSGCAVFLALAEELTHPRLDVTWVFYDHEEVAAELSGLGRLAADHPEWLTGDLAVLGEPTNARIEGGCNGTMRLNLTATGQAAHSARPWMGTNAVHALAEPLRRLAEWEPQVHRVGGLDFTESLLAVGISGGGARNSVPDEATLIVNFRFAPDRSEAAAEAYVRDLFADLPLAIEVTDSAAAAAPGMDHPEFARLAGLLSERGAGDPVAKLGWTDVARFSALGVPSINCGPGDPLLAHRADEACPVEQMDAMHEIFTQWLQASEKMAS</sequence>
<protein>
    <recommendedName>
        <fullName evidence="3">Succinyl-diaminopimelate desuccinylase</fullName>
        <ecNumber evidence="3">3.5.1.18</ecNumber>
    </recommendedName>
</protein>
<dbReference type="Gene3D" id="3.40.630.10">
    <property type="entry name" value="Zn peptidases"/>
    <property type="match status" value="1"/>
</dbReference>
<evidence type="ECO:0000259" key="4">
    <source>
        <dbReference type="Pfam" id="PF07687"/>
    </source>
</evidence>
<dbReference type="GO" id="GO:0009014">
    <property type="term" value="F:succinyl-diaminopimelate desuccinylase activity"/>
    <property type="evidence" value="ECO:0007669"/>
    <property type="project" value="UniProtKB-UniRule"/>
</dbReference>
<dbReference type="InterPro" id="IPR036264">
    <property type="entry name" value="Bact_exopeptidase_dim_dom"/>
</dbReference>
<dbReference type="SUPFAM" id="SSF53187">
    <property type="entry name" value="Zn-dependent exopeptidases"/>
    <property type="match status" value="1"/>
</dbReference>
<dbReference type="PANTHER" id="PTHR43808">
    <property type="entry name" value="ACETYLORNITHINE DEACETYLASE"/>
    <property type="match status" value="1"/>
</dbReference>
<dbReference type="RefSeq" id="WP_109093096.1">
    <property type="nucleotide sequence ID" value="NZ_CAMELQ010000014.1"/>
</dbReference>
<proteinExistence type="predicted"/>
<dbReference type="EMBL" id="QETB01000001">
    <property type="protein sequence ID" value="PWF27601.1"/>
    <property type="molecule type" value="Genomic_DNA"/>
</dbReference>
<evidence type="ECO:0000313" key="6">
    <source>
        <dbReference type="Proteomes" id="UP000245283"/>
    </source>
</evidence>
<dbReference type="Pfam" id="PF01546">
    <property type="entry name" value="Peptidase_M20"/>
    <property type="match status" value="1"/>
</dbReference>
<dbReference type="Pfam" id="PF07687">
    <property type="entry name" value="M20_dimer"/>
    <property type="match status" value="1"/>
</dbReference>
<name>A0A2V1KD69_9ACTO</name>
<dbReference type="InterPro" id="IPR002933">
    <property type="entry name" value="Peptidase_M20"/>
</dbReference>
<accession>A0A2V1KD69</accession>
<dbReference type="SUPFAM" id="SSF55031">
    <property type="entry name" value="Bacterial exopeptidase dimerisation domain"/>
    <property type="match status" value="1"/>
</dbReference>
<dbReference type="NCBIfam" id="TIGR01900">
    <property type="entry name" value="dapE-gram_pos"/>
    <property type="match status" value="1"/>
</dbReference>
<dbReference type="InterPro" id="IPR011650">
    <property type="entry name" value="Peptidase_M20_dimer"/>
</dbReference>
<dbReference type="EC" id="3.5.1.18" evidence="3"/>
<dbReference type="Gene3D" id="3.30.70.360">
    <property type="match status" value="1"/>
</dbReference>
<feature type="domain" description="Peptidase M20 dimerisation" evidence="4">
    <location>
        <begin position="165"/>
        <end position="264"/>
    </location>
</feature>
<evidence type="ECO:0000256" key="3">
    <source>
        <dbReference type="NCBIfam" id="TIGR01900"/>
    </source>
</evidence>
<evidence type="ECO:0000313" key="5">
    <source>
        <dbReference type="EMBL" id="PWF27601.1"/>
    </source>
</evidence>
<dbReference type="Proteomes" id="UP000245283">
    <property type="component" value="Unassembled WGS sequence"/>
</dbReference>
<keyword evidence="6" id="KW-1185">Reference proteome</keyword>
<keyword evidence="1" id="KW-0479">Metal-binding</keyword>
<reference evidence="6" key="1">
    <citation type="submission" date="2018-05" db="EMBL/GenBank/DDBJ databases">
        <authorList>
            <person name="Li Y."/>
        </authorList>
    </citation>
    <scope>NUCLEOTIDE SEQUENCE [LARGE SCALE GENOMIC DNA]</scope>
    <source>
        <strain evidence="6">sk1b4</strain>
    </source>
</reference>
<dbReference type="InterPro" id="IPR010174">
    <property type="entry name" value="Succinyl-DAP_deSuclase_DapE"/>
</dbReference>
<gene>
    <name evidence="5" type="ORF">DD236_04280</name>
</gene>
<dbReference type="GO" id="GO:0008777">
    <property type="term" value="F:acetylornithine deacetylase activity"/>
    <property type="evidence" value="ECO:0007669"/>
    <property type="project" value="TreeGrafter"/>
</dbReference>
<dbReference type="InterPro" id="IPR050072">
    <property type="entry name" value="Peptidase_M20A"/>
</dbReference>
<dbReference type="GO" id="GO:0009089">
    <property type="term" value="P:lysine biosynthetic process via diaminopimelate"/>
    <property type="evidence" value="ECO:0007669"/>
    <property type="project" value="UniProtKB-UniRule"/>
</dbReference>
<evidence type="ECO:0000256" key="2">
    <source>
        <dbReference type="ARBA" id="ARBA00022801"/>
    </source>
</evidence>
<comment type="caution">
    <text evidence="5">The sequence shown here is derived from an EMBL/GenBank/DDBJ whole genome shotgun (WGS) entry which is preliminary data.</text>
</comment>
<dbReference type="GO" id="GO:0046872">
    <property type="term" value="F:metal ion binding"/>
    <property type="evidence" value="ECO:0007669"/>
    <property type="project" value="UniProtKB-KW"/>
</dbReference>
<evidence type="ECO:0000256" key="1">
    <source>
        <dbReference type="ARBA" id="ARBA00022723"/>
    </source>
</evidence>
<organism evidence="5 6">
    <name type="scientific">Ancrocorticia populi</name>
    <dbReference type="NCBI Taxonomy" id="2175228"/>
    <lineage>
        <taxon>Bacteria</taxon>
        <taxon>Bacillati</taxon>
        <taxon>Actinomycetota</taxon>
        <taxon>Actinomycetes</taxon>
        <taxon>Actinomycetales</taxon>
        <taxon>Actinomycetaceae</taxon>
        <taxon>Ancrocorticia</taxon>
    </lineage>
</organism>